<proteinExistence type="predicted"/>
<organism evidence="3 4">
    <name type="scientific">Iris pallida</name>
    <name type="common">Sweet iris</name>
    <dbReference type="NCBI Taxonomy" id="29817"/>
    <lineage>
        <taxon>Eukaryota</taxon>
        <taxon>Viridiplantae</taxon>
        <taxon>Streptophyta</taxon>
        <taxon>Embryophyta</taxon>
        <taxon>Tracheophyta</taxon>
        <taxon>Spermatophyta</taxon>
        <taxon>Magnoliopsida</taxon>
        <taxon>Liliopsida</taxon>
        <taxon>Asparagales</taxon>
        <taxon>Iridaceae</taxon>
        <taxon>Iridoideae</taxon>
        <taxon>Irideae</taxon>
        <taxon>Iris</taxon>
    </lineage>
</organism>
<evidence type="ECO:0000259" key="2">
    <source>
        <dbReference type="Pfam" id="PF00098"/>
    </source>
</evidence>
<dbReference type="SUPFAM" id="SSF57756">
    <property type="entry name" value="Retrovirus zinc finger-like domains"/>
    <property type="match status" value="1"/>
</dbReference>
<dbReference type="InterPro" id="IPR001878">
    <property type="entry name" value="Znf_CCHC"/>
</dbReference>
<dbReference type="Pfam" id="PF00098">
    <property type="entry name" value="zf-CCHC"/>
    <property type="match status" value="1"/>
</dbReference>
<comment type="caution">
    <text evidence="3">The sequence shown here is derived from an EMBL/GenBank/DDBJ whole genome shotgun (WGS) entry which is preliminary data.</text>
</comment>
<gene>
    <name evidence="3" type="ORF">M6B38_187310</name>
</gene>
<evidence type="ECO:0000313" key="4">
    <source>
        <dbReference type="Proteomes" id="UP001140949"/>
    </source>
</evidence>
<name>A0AAX6EK07_IRIPA</name>
<dbReference type="InterPro" id="IPR036875">
    <property type="entry name" value="Znf_CCHC_sf"/>
</dbReference>
<keyword evidence="4" id="KW-1185">Reference proteome</keyword>
<feature type="domain" description="CCHC-type" evidence="2">
    <location>
        <begin position="106"/>
        <end position="119"/>
    </location>
</feature>
<feature type="region of interest" description="Disordered" evidence="1">
    <location>
        <begin position="74"/>
        <end position="103"/>
    </location>
</feature>
<dbReference type="GO" id="GO:0008270">
    <property type="term" value="F:zinc ion binding"/>
    <property type="evidence" value="ECO:0007669"/>
    <property type="project" value="InterPro"/>
</dbReference>
<dbReference type="EMBL" id="JANAVB010036017">
    <property type="protein sequence ID" value="KAJ6804279.1"/>
    <property type="molecule type" value="Genomic_DNA"/>
</dbReference>
<evidence type="ECO:0000313" key="3">
    <source>
        <dbReference type="EMBL" id="KAJ6804279.1"/>
    </source>
</evidence>
<evidence type="ECO:0000256" key="1">
    <source>
        <dbReference type="SAM" id="MobiDB-lite"/>
    </source>
</evidence>
<protein>
    <recommendedName>
        <fullName evidence="2">CCHC-type domain-containing protein</fullName>
    </recommendedName>
</protein>
<sequence length="119" mass="13742">MPIVDKFVVRGIVSKLPAGWSNFYTRMHRKKLDISLEDLLQEIHVEDEIRSQQKMDFLSNQLAKANLVQTREFKGKQVASHHKKDSTNLKVKGPSFKQQKSKSHVTCFNCGKKGHYKSE</sequence>
<reference evidence="3" key="2">
    <citation type="submission" date="2023-04" db="EMBL/GenBank/DDBJ databases">
        <authorList>
            <person name="Bruccoleri R.E."/>
            <person name="Oakeley E.J."/>
            <person name="Faust A.-M."/>
            <person name="Dessus-Babus S."/>
            <person name="Altorfer M."/>
            <person name="Burckhardt D."/>
            <person name="Oertli M."/>
            <person name="Naumann U."/>
            <person name="Petersen F."/>
            <person name="Wong J."/>
        </authorList>
    </citation>
    <scope>NUCLEOTIDE SEQUENCE</scope>
    <source>
        <strain evidence="3">GSM-AAB239-AS_SAM_17_03QT</strain>
        <tissue evidence="3">Leaf</tissue>
    </source>
</reference>
<dbReference type="Proteomes" id="UP001140949">
    <property type="component" value="Unassembled WGS sequence"/>
</dbReference>
<reference evidence="3" key="1">
    <citation type="journal article" date="2023" name="GigaByte">
        <title>Genome assembly of the bearded iris, Iris pallida Lam.</title>
        <authorList>
            <person name="Bruccoleri R.E."/>
            <person name="Oakeley E.J."/>
            <person name="Faust A.M.E."/>
            <person name="Altorfer M."/>
            <person name="Dessus-Babus S."/>
            <person name="Burckhardt D."/>
            <person name="Oertli M."/>
            <person name="Naumann U."/>
            <person name="Petersen F."/>
            <person name="Wong J."/>
        </authorList>
    </citation>
    <scope>NUCLEOTIDE SEQUENCE</scope>
    <source>
        <strain evidence="3">GSM-AAB239-AS_SAM_17_03QT</strain>
    </source>
</reference>
<accession>A0AAX6EK07</accession>
<dbReference type="AlphaFoldDB" id="A0AAX6EK07"/>
<dbReference type="GO" id="GO:0003676">
    <property type="term" value="F:nucleic acid binding"/>
    <property type="evidence" value="ECO:0007669"/>
    <property type="project" value="InterPro"/>
</dbReference>